<keyword evidence="2" id="KW-0808">Transferase</keyword>
<keyword evidence="3" id="KW-1185">Reference proteome</keyword>
<dbReference type="Gene3D" id="3.90.1200.10">
    <property type="match status" value="1"/>
</dbReference>
<dbReference type="Proteomes" id="UP001240150">
    <property type="component" value="Chromosome"/>
</dbReference>
<protein>
    <submittedName>
        <fullName evidence="2">Aminoglycoside phosphotransferase family protein</fullName>
        <ecNumber evidence="2">2.7.1.-</ecNumber>
    </submittedName>
</protein>
<dbReference type="InterPro" id="IPR002575">
    <property type="entry name" value="Aminoglycoside_PTrfase"/>
</dbReference>
<dbReference type="Gene3D" id="3.30.200.20">
    <property type="entry name" value="Phosphorylase Kinase, domain 1"/>
    <property type="match status" value="1"/>
</dbReference>
<evidence type="ECO:0000313" key="2">
    <source>
        <dbReference type="EMBL" id="WIM93291.1"/>
    </source>
</evidence>
<dbReference type="PANTHER" id="PTHR21310">
    <property type="entry name" value="AMINOGLYCOSIDE PHOSPHOTRANSFERASE-RELATED-RELATED"/>
    <property type="match status" value="1"/>
</dbReference>
<proteinExistence type="predicted"/>
<dbReference type="RefSeq" id="WP_284914498.1">
    <property type="nucleotide sequence ID" value="NZ_CP126980.1"/>
</dbReference>
<dbReference type="EC" id="2.7.1.-" evidence="2"/>
<organism evidence="2 3">
    <name type="scientific">Actinoplanes oblitus</name>
    <dbReference type="NCBI Taxonomy" id="3040509"/>
    <lineage>
        <taxon>Bacteria</taxon>
        <taxon>Bacillati</taxon>
        <taxon>Actinomycetota</taxon>
        <taxon>Actinomycetes</taxon>
        <taxon>Micromonosporales</taxon>
        <taxon>Micromonosporaceae</taxon>
        <taxon>Actinoplanes</taxon>
    </lineage>
</organism>
<name>A0ABY8W635_9ACTN</name>
<dbReference type="GO" id="GO:0016740">
    <property type="term" value="F:transferase activity"/>
    <property type="evidence" value="ECO:0007669"/>
    <property type="project" value="UniProtKB-KW"/>
</dbReference>
<evidence type="ECO:0000259" key="1">
    <source>
        <dbReference type="Pfam" id="PF01636"/>
    </source>
</evidence>
<feature type="domain" description="Aminoglycoside phosphotransferase" evidence="1">
    <location>
        <begin position="22"/>
        <end position="229"/>
    </location>
</feature>
<dbReference type="SUPFAM" id="SSF56112">
    <property type="entry name" value="Protein kinase-like (PK-like)"/>
    <property type="match status" value="1"/>
</dbReference>
<sequence length="274" mass="29879">MDEAEVRDIVGLGMPDYEIDSVVPLGDGLDNYAFEINGHLIVRVRRSHDPEGTAREAGILAAVAAVATVAVPSPAFVLPERSCLAYYKLPGVPLLELPQGFRMAHAEPIVAVLGELLAALHAVRPAGALPDEEPLGEWLREAAALYPAVAAHVPEVYRERIEVFLRAEPPIDDHQLVFSHNDLGIEHVLADDSGKVTGVIDWADAALVDPACDHGRLYRDLGPAALCATDRRLTERAVFYARCGVLEDLAYGVETEKFRYVEKSLTALEWLFPS</sequence>
<dbReference type="InterPro" id="IPR011009">
    <property type="entry name" value="Kinase-like_dom_sf"/>
</dbReference>
<evidence type="ECO:0000313" key="3">
    <source>
        <dbReference type="Proteomes" id="UP001240150"/>
    </source>
</evidence>
<dbReference type="EMBL" id="CP126980">
    <property type="protein sequence ID" value="WIM93291.1"/>
    <property type="molecule type" value="Genomic_DNA"/>
</dbReference>
<dbReference type="Pfam" id="PF01636">
    <property type="entry name" value="APH"/>
    <property type="match status" value="1"/>
</dbReference>
<dbReference type="InterPro" id="IPR051678">
    <property type="entry name" value="AGP_Transferase"/>
</dbReference>
<accession>A0ABY8W635</accession>
<reference evidence="2 3" key="1">
    <citation type="submission" date="2023-06" db="EMBL/GenBank/DDBJ databases">
        <authorList>
            <person name="Yushchuk O."/>
            <person name="Binda E."/>
            <person name="Ruckert-Reed C."/>
            <person name="Fedorenko V."/>
            <person name="Kalinowski J."/>
            <person name="Marinelli F."/>
        </authorList>
    </citation>
    <scope>NUCLEOTIDE SEQUENCE [LARGE SCALE GENOMIC DNA]</scope>
    <source>
        <strain evidence="2 3">NRRL 3884</strain>
    </source>
</reference>
<gene>
    <name evidence="2" type="ORF">ACTOB_005266</name>
</gene>